<dbReference type="EMBL" id="CP001045">
    <property type="protein sequence ID" value="ACC74972.1"/>
    <property type="molecule type" value="Genomic_DNA"/>
</dbReference>
<dbReference type="HOGENOM" id="CLU_168098_0_0_4"/>
<keyword evidence="1" id="KW-0614">Plasmid</keyword>
<reference evidence="2" key="1">
    <citation type="journal article" date="2014" name="Stand. Genomic Sci.">
        <title>Complete genome sequence of Burkholderia phymatum STM815(T), a broad host range and efficient nitrogen-fixing symbiont of Mimosa species.</title>
        <authorList>
            <person name="Moulin L."/>
            <person name="Klonowska A."/>
            <person name="Caroline B."/>
            <person name="Booth K."/>
            <person name="Vriezen J.A."/>
            <person name="Melkonian R."/>
            <person name="James E.K."/>
            <person name="Young J.P."/>
            <person name="Bena G."/>
            <person name="Hauser L."/>
            <person name="Land M."/>
            <person name="Kyrpides N."/>
            <person name="Bruce D."/>
            <person name="Chain P."/>
            <person name="Copeland A."/>
            <person name="Pitluck S."/>
            <person name="Woyke T."/>
            <person name="Lizotte-Waniewski M."/>
            <person name="Bristow J."/>
            <person name="Riley M."/>
        </authorList>
    </citation>
    <scope>NUCLEOTIDE SEQUENCE [LARGE SCALE GENOMIC DNA]</scope>
    <source>
        <strain evidence="2">DSM 17167 / CIP 108236 / LMG 21445 / STM815</strain>
        <plasmid evidence="2">Plasmid pBPHY01</plasmid>
    </source>
</reference>
<organism evidence="1 2">
    <name type="scientific">Paraburkholderia phymatum (strain DSM 17167 / CIP 108236 / LMG 21445 / STM815)</name>
    <name type="common">Burkholderia phymatum</name>
    <dbReference type="NCBI Taxonomy" id="391038"/>
    <lineage>
        <taxon>Bacteria</taxon>
        <taxon>Pseudomonadati</taxon>
        <taxon>Pseudomonadota</taxon>
        <taxon>Betaproteobacteria</taxon>
        <taxon>Burkholderiales</taxon>
        <taxon>Burkholderiaceae</taxon>
        <taxon>Paraburkholderia</taxon>
    </lineage>
</organism>
<proteinExistence type="predicted"/>
<protein>
    <submittedName>
        <fullName evidence="1">Uncharacterized protein</fullName>
    </submittedName>
</protein>
<dbReference type="AlphaFoldDB" id="B2JVJ5"/>
<evidence type="ECO:0000313" key="1">
    <source>
        <dbReference type="EMBL" id="ACC74972.1"/>
    </source>
</evidence>
<dbReference type="KEGG" id="bph:Bphy_5908"/>
<gene>
    <name evidence="1" type="ordered locus">Bphy_5908</name>
</gene>
<dbReference type="Proteomes" id="UP000001192">
    <property type="component" value="Plasmid pBPHY01"/>
</dbReference>
<keyword evidence="2" id="KW-1185">Reference proteome</keyword>
<accession>B2JVJ5</accession>
<evidence type="ECO:0000313" key="2">
    <source>
        <dbReference type="Proteomes" id="UP000001192"/>
    </source>
</evidence>
<sequence length="117" mass="13052">MKRSDTRRLNTDVRLERDATAALALYDGSIRHGHRHIALLRYMDARDLAAPLTQRHHEYAQKVASSLSATDVERICGQAIDRSRQRQRAAAKKEADDACVNIDAAASLSRRNAGEVN</sequence>
<geneLocation type="plasmid" evidence="1 2">
    <name>pBPHY01</name>
</geneLocation>
<name>B2JVJ5_PARP8</name>